<dbReference type="Gene3D" id="3.30.470.20">
    <property type="entry name" value="ATP-grasp fold, B domain"/>
    <property type="match status" value="1"/>
</dbReference>
<reference evidence="3 4" key="1">
    <citation type="journal article" date="2009" name="Int. J. Syst. Evol. Microbiol.">
        <title>Paenibacillus contaminans sp. nov., isolated from a contaminated laboratory plate.</title>
        <authorList>
            <person name="Chou J.H."/>
            <person name="Lee J.H."/>
            <person name="Lin M.C."/>
            <person name="Chang P.S."/>
            <person name="Arun A.B."/>
            <person name="Young C.C."/>
            <person name="Chen W.M."/>
        </authorList>
    </citation>
    <scope>NUCLEOTIDE SEQUENCE [LARGE SCALE GENOMIC DNA]</scope>
    <source>
        <strain evidence="3 4">CKOBP-6</strain>
    </source>
</reference>
<accession>A0A329MMK5</accession>
<keyword evidence="4" id="KW-1185">Reference proteome</keyword>
<name>A0A329MMK5_9BACL</name>
<evidence type="ECO:0000313" key="3">
    <source>
        <dbReference type="EMBL" id="RAV20718.1"/>
    </source>
</evidence>
<dbReference type="Proteomes" id="UP000250369">
    <property type="component" value="Unassembled WGS sequence"/>
</dbReference>
<proteinExistence type="predicted"/>
<keyword evidence="1" id="KW-0067">ATP-binding</keyword>
<evidence type="ECO:0000256" key="1">
    <source>
        <dbReference type="PROSITE-ProRule" id="PRU00409"/>
    </source>
</evidence>
<dbReference type="InterPro" id="IPR026838">
    <property type="entry name" value="YheC/D"/>
</dbReference>
<organism evidence="3 4">
    <name type="scientific">Paenibacillus contaminans</name>
    <dbReference type="NCBI Taxonomy" id="450362"/>
    <lineage>
        <taxon>Bacteria</taxon>
        <taxon>Bacillati</taxon>
        <taxon>Bacillota</taxon>
        <taxon>Bacilli</taxon>
        <taxon>Bacillales</taxon>
        <taxon>Paenibacillaceae</taxon>
        <taxon>Paenibacillus</taxon>
    </lineage>
</organism>
<keyword evidence="1" id="KW-0547">Nucleotide-binding</keyword>
<dbReference type="PROSITE" id="PS50975">
    <property type="entry name" value="ATP_GRASP"/>
    <property type="match status" value="1"/>
</dbReference>
<dbReference type="GO" id="GO:0046872">
    <property type="term" value="F:metal ion binding"/>
    <property type="evidence" value="ECO:0007669"/>
    <property type="project" value="InterPro"/>
</dbReference>
<dbReference type="EMBL" id="QMFB01000007">
    <property type="protein sequence ID" value="RAV20718.1"/>
    <property type="molecule type" value="Genomic_DNA"/>
</dbReference>
<sequence length="244" mass="28068">MGGWQMKRLFTEKWSQYHLLKTCSGLSNHLPETLLYTENAFWSMLERDKKVIVKPCTGRLGYGVLQVSDAGDNRYDYHIENQHVTESGKEQIAYFLNNDYACKNKRCIVQQAIPLAKIDGCPFDIRVMVQRKRYGCPWEVTGKAVKVAMDGYIVTNASKMILPFEQAMTAASLSYVAEEIVDYVALSAARHLKRWKVNKLGLDIGIDDTGNVWIIEVNVRPSIGIFTFLEDKEIYKRMIHYNKR</sequence>
<dbReference type="GO" id="GO:0005524">
    <property type="term" value="F:ATP binding"/>
    <property type="evidence" value="ECO:0007669"/>
    <property type="project" value="UniProtKB-UniRule"/>
</dbReference>
<dbReference type="AlphaFoldDB" id="A0A329MMK5"/>
<gene>
    <name evidence="3" type="ORF">DQG23_14520</name>
</gene>
<comment type="caution">
    <text evidence="3">The sequence shown here is derived from an EMBL/GenBank/DDBJ whole genome shotgun (WGS) entry which is preliminary data.</text>
</comment>
<feature type="domain" description="ATP-grasp" evidence="2">
    <location>
        <begin position="18"/>
        <end position="243"/>
    </location>
</feature>
<protein>
    <recommendedName>
        <fullName evidence="2">ATP-grasp domain-containing protein</fullName>
    </recommendedName>
</protein>
<dbReference type="InterPro" id="IPR011761">
    <property type="entry name" value="ATP-grasp"/>
</dbReference>
<dbReference type="Pfam" id="PF14398">
    <property type="entry name" value="ATPgrasp_YheCD"/>
    <property type="match status" value="1"/>
</dbReference>
<evidence type="ECO:0000259" key="2">
    <source>
        <dbReference type="PROSITE" id="PS50975"/>
    </source>
</evidence>
<evidence type="ECO:0000313" key="4">
    <source>
        <dbReference type="Proteomes" id="UP000250369"/>
    </source>
</evidence>
<dbReference type="SUPFAM" id="SSF56059">
    <property type="entry name" value="Glutathione synthetase ATP-binding domain-like"/>
    <property type="match status" value="1"/>
</dbReference>